<reference evidence="6 7" key="1">
    <citation type="submission" date="2019-02" db="EMBL/GenBank/DDBJ databases">
        <title>Deep-cultivation of Planctomycetes and their phenomic and genomic characterization uncovers novel biology.</title>
        <authorList>
            <person name="Wiegand S."/>
            <person name="Jogler M."/>
            <person name="Boedeker C."/>
            <person name="Pinto D."/>
            <person name="Vollmers J."/>
            <person name="Rivas-Marin E."/>
            <person name="Kohn T."/>
            <person name="Peeters S.H."/>
            <person name="Heuer A."/>
            <person name="Rast P."/>
            <person name="Oberbeckmann S."/>
            <person name="Bunk B."/>
            <person name="Jeske O."/>
            <person name="Meyerdierks A."/>
            <person name="Storesund J.E."/>
            <person name="Kallscheuer N."/>
            <person name="Luecker S."/>
            <person name="Lage O.M."/>
            <person name="Pohl T."/>
            <person name="Merkel B.J."/>
            <person name="Hornburger P."/>
            <person name="Mueller R.-W."/>
            <person name="Bruemmer F."/>
            <person name="Labrenz M."/>
            <person name="Spormann A.M."/>
            <person name="Op Den Camp H."/>
            <person name="Overmann J."/>
            <person name="Amann R."/>
            <person name="Jetten M.S.M."/>
            <person name="Mascher T."/>
            <person name="Medema M.H."/>
            <person name="Devos D.P."/>
            <person name="Kaster A.-K."/>
            <person name="Ovreas L."/>
            <person name="Rohde M."/>
            <person name="Galperin M.Y."/>
            <person name="Jogler C."/>
        </authorList>
    </citation>
    <scope>NUCLEOTIDE SEQUENCE [LARGE SCALE GENOMIC DNA]</scope>
    <source>
        <strain evidence="6 7">Pla52n</strain>
    </source>
</reference>
<feature type="repeat" description="WD" evidence="3">
    <location>
        <begin position="268"/>
        <end position="309"/>
    </location>
</feature>
<accession>A0A5C6B239</accession>
<evidence type="ECO:0000313" key="6">
    <source>
        <dbReference type="EMBL" id="TWU04464.1"/>
    </source>
</evidence>
<evidence type="ECO:0000256" key="1">
    <source>
        <dbReference type="ARBA" id="ARBA00022574"/>
    </source>
</evidence>
<comment type="caution">
    <text evidence="6">The sequence shown here is derived from an EMBL/GenBank/DDBJ whole genome shotgun (WGS) entry which is preliminary data.</text>
</comment>
<feature type="repeat" description="WD" evidence="3">
    <location>
        <begin position="310"/>
        <end position="351"/>
    </location>
</feature>
<dbReference type="CDD" id="cd00200">
    <property type="entry name" value="WD40"/>
    <property type="match status" value="1"/>
</dbReference>
<dbReference type="InterPro" id="IPR011429">
    <property type="entry name" value="Cyt_c_Planctomycete-type"/>
</dbReference>
<dbReference type="Pfam" id="PF00400">
    <property type="entry name" value="WD40"/>
    <property type="match status" value="3"/>
</dbReference>
<dbReference type="AlphaFoldDB" id="A0A5C6B239"/>
<dbReference type="Proteomes" id="UP000320176">
    <property type="component" value="Unassembled WGS sequence"/>
</dbReference>
<evidence type="ECO:0000313" key="7">
    <source>
        <dbReference type="Proteomes" id="UP000320176"/>
    </source>
</evidence>
<evidence type="ECO:0000259" key="5">
    <source>
        <dbReference type="Pfam" id="PF07635"/>
    </source>
</evidence>
<feature type="chain" id="PRO_5022959222" evidence="4">
    <location>
        <begin position="24"/>
        <end position="940"/>
    </location>
</feature>
<dbReference type="Gene3D" id="2.130.10.10">
    <property type="entry name" value="YVTN repeat-like/Quinoprotein amine dehydrogenase"/>
    <property type="match status" value="1"/>
</dbReference>
<evidence type="ECO:0000256" key="4">
    <source>
        <dbReference type="SAM" id="SignalP"/>
    </source>
</evidence>
<dbReference type="EMBL" id="SJPN01000003">
    <property type="protein sequence ID" value="TWU04464.1"/>
    <property type="molecule type" value="Genomic_DNA"/>
</dbReference>
<dbReference type="InterPro" id="IPR036322">
    <property type="entry name" value="WD40_repeat_dom_sf"/>
</dbReference>
<protein>
    <submittedName>
        <fullName evidence="6">WD domain, G-beta repeat</fullName>
    </submittedName>
</protein>
<organism evidence="6 7">
    <name type="scientific">Stieleria varia</name>
    <dbReference type="NCBI Taxonomy" id="2528005"/>
    <lineage>
        <taxon>Bacteria</taxon>
        <taxon>Pseudomonadati</taxon>
        <taxon>Planctomycetota</taxon>
        <taxon>Planctomycetia</taxon>
        <taxon>Pirellulales</taxon>
        <taxon>Pirellulaceae</taxon>
        <taxon>Stieleria</taxon>
    </lineage>
</organism>
<keyword evidence="7" id="KW-1185">Reference proteome</keyword>
<dbReference type="SMART" id="SM00320">
    <property type="entry name" value="WD40"/>
    <property type="match status" value="5"/>
</dbReference>
<proteinExistence type="predicted"/>
<dbReference type="InterPro" id="IPR019775">
    <property type="entry name" value="WD40_repeat_CS"/>
</dbReference>
<keyword evidence="2" id="KW-0677">Repeat</keyword>
<keyword evidence="4" id="KW-0732">Signal</keyword>
<feature type="repeat" description="WD" evidence="3">
    <location>
        <begin position="226"/>
        <end position="267"/>
    </location>
</feature>
<dbReference type="InterPro" id="IPR050349">
    <property type="entry name" value="WD_LIS1/nudF_dynein_reg"/>
</dbReference>
<sequence length="940" mass="102037" precursor="true">MRCPTFLLALLLILQSSCGLPLALSDDRAVDFAADVFPILEKYCIGCHTVDDPDGGLVMEEFAGLLQGGESGVAVTAGEPNSSRLLLMASGKMEPKMPPDDADGPDETELQTLERWIEQGAKGPDGDMPLKRELRTPKIPTAADAPAPITALAQNGQWTAVARYNEVELRSPEGLVARTINDIGGKINAMSFSADGKLLLVATGVTGAYGRAVIFQPDTGELVAELVGHRDTLYAAEFSPNGRYIATAGYDRTIIVWDWSARTPVRELVGHNGAIFDLAFSPDSKVLLSACADETVKVWNVDTGERLDTLSQAEAEVYAVAVTPDGQHIVASSGDNRLRVWRLLSNDSPKINPLIATRFVDESPIVNFAFTSDGRYVVALSESGSVKLLTTNDWQLSATLPELGETASDLLISADSKTMTASLMTGELAQRDLPVIDQTNPTNHHAAIRQTYLDLGAPVSVNEDDLRKAAKLGVGEQVTTLDLPRGAIVTGKFEHIDENDMYRWQASEGEVWAIEADAAPKSSIDPILTVLDSSGQPVLRVRLQAVRDSYFTFRGKDSNQVGDFRVFNWQEMNLSEYLYANGEVTRLWMHPRGPDSGFIVYPGEGTRWTYFGTSHVTHALGEPAYIVRPLMRDEQPFANGLPVFDIYYENDDDPMRVAGKGSRILFAAPHDDLYTIRIGDARSNQTAKVVESTGTTDSMNNDMSYRLTLRAAQPSFKATVAPIDKPIRRGTGREFTVRVERLDGYSGPVTFDLQGLPQQLYANTPLTIEAGQRFATGMIWASADADGWEGEVQPQVIASAEILGKRVERSVGSVGKLTLAGPPSVTPSIQPLDRSVSSSENWTLQVRRGETVSARVVLQRDEKSQQEISFGKEEAGRNATQGVYVDNIGLNGLLVLAGANDRTFFVTADSTAVPGKRSFFLSAAVDGGVTTFPITLEVLP</sequence>
<dbReference type="PROSITE" id="PS00678">
    <property type="entry name" value="WD_REPEATS_1"/>
    <property type="match status" value="1"/>
</dbReference>
<dbReference type="PANTHER" id="PTHR44129">
    <property type="entry name" value="WD REPEAT-CONTAINING PROTEIN POP1"/>
    <property type="match status" value="1"/>
</dbReference>
<dbReference type="PROSITE" id="PS50294">
    <property type="entry name" value="WD_REPEATS_REGION"/>
    <property type="match status" value="3"/>
</dbReference>
<evidence type="ECO:0000256" key="2">
    <source>
        <dbReference type="ARBA" id="ARBA00022737"/>
    </source>
</evidence>
<dbReference type="SUPFAM" id="SSF50978">
    <property type="entry name" value="WD40 repeat-like"/>
    <property type="match status" value="1"/>
</dbReference>
<gene>
    <name evidence="6" type="ORF">Pla52n_25050</name>
</gene>
<dbReference type="PROSITE" id="PS50082">
    <property type="entry name" value="WD_REPEATS_2"/>
    <property type="match status" value="3"/>
</dbReference>
<dbReference type="Pfam" id="PF07635">
    <property type="entry name" value="PSCyt1"/>
    <property type="match status" value="1"/>
</dbReference>
<dbReference type="OrthoDB" id="226265at2"/>
<name>A0A5C6B239_9BACT</name>
<feature type="domain" description="Cytochrome C Planctomycete-type" evidence="5">
    <location>
        <begin position="44"/>
        <end position="101"/>
    </location>
</feature>
<dbReference type="SUPFAM" id="SSF63829">
    <property type="entry name" value="Calcium-dependent phosphotriesterase"/>
    <property type="match status" value="1"/>
</dbReference>
<dbReference type="InterPro" id="IPR015943">
    <property type="entry name" value="WD40/YVTN_repeat-like_dom_sf"/>
</dbReference>
<dbReference type="RefSeq" id="WP_146519883.1">
    <property type="nucleotide sequence ID" value="NZ_CP151726.1"/>
</dbReference>
<evidence type="ECO:0000256" key="3">
    <source>
        <dbReference type="PROSITE-ProRule" id="PRU00221"/>
    </source>
</evidence>
<keyword evidence="1 3" id="KW-0853">WD repeat</keyword>
<feature type="signal peptide" evidence="4">
    <location>
        <begin position="1"/>
        <end position="23"/>
    </location>
</feature>
<dbReference type="InterPro" id="IPR001680">
    <property type="entry name" value="WD40_rpt"/>
</dbReference>